<dbReference type="Proteomes" id="UP001499852">
    <property type="component" value="Unassembled WGS sequence"/>
</dbReference>
<organism evidence="1 2">
    <name type="scientific">Prosthecobacter algae</name>
    <dbReference type="NCBI Taxonomy" id="1144682"/>
    <lineage>
        <taxon>Bacteria</taxon>
        <taxon>Pseudomonadati</taxon>
        <taxon>Verrucomicrobiota</taxon>
        <taxon>Verrucomicrobiia</taxon>
        <taxon>Verrucomicrobiales</taxon>
        <taxon>Verrucomicrobiaceae</taxon>
        <taxon>Prosthecobacter</taxon>
    </lineage>
</organism>
<evidence type="ECO:0008006" key="3">
    <source>
        <dbReference type="Google" id="ProtNLM"/>
    </source>
</evidence>
<keyword evidence="2" id="KW-1185">Reference proteome</keyword>
<gene>
    <name evidence="1" type="ORF">GCM10023213_33970</name>
</gene>
<proteinExistence type="predicted"/>
<dbReference type="Gene3D" id="2.130.10.10">
    <property type="entry name" value="YVTN repeat-like/Quinoprotein amine dehydrogenase"/>
    <property type="match status" value="2"/>
</dbReference>
<evidence type="ECO:0000313" key="1">
    <source>
        <dbReference type="EMBL" id="GAA5144231.1"/>
    </source>
</evidence>
<name>A0ABP9PC51_9BACT</name>
<comment type="caution">
    <text evidence="1">The sequence shown here is derived from an EMBL/GenBank/DDBJ whole genome shotgun (WGS) entry which is preliminary data.</text>
</comment>
<dbReference type="InterPro" id="IPR015943">
    <property type="entry name" value="WD40/YVTN_repeat-like_dom_sf"/>
</dbReference>
<dbReference type="EMBL" id="BAABIA010000007">
    <property type="protein sequence ID" value="GAA5144231.1"/>
    <property type="molecule type" value="Genomic_DNA"/>
</dbReference>
<protein>
    <recommendedName>
        <fullName evidence="3">WD40 repeat protein</fullName>
    </recommendedName>
</protein>
<reference evidence="2" key="1">
    <citation type="journal article" date="2019" name="Int. J. Syst. Evol. Microbiol.">
        <title>The Global Catalogue of Microorganisms (GCM) 10K type strain sequencing project: providing services to taxonomists for standard genome sequencing and annotation.</title>
        <authorList>
            <consortium name="The Broad Institute Genomics Platform"/>
            <consortium name="The Broad Institute Genome Sequencing Center for Infectious Disease"/>
            <person name="Wu L."/>
            <person name="Ma J."/>
        </authorList>
    </citation>
    <scope>NUCLEOTIDE SEQUENCE [LARGE SCALE GENOMIC DNA]</scope>
    <source>
        <strain evidence="2">JCM 18053</strain>
    </source>
</reference>
<accession>A0ABP9PC51</accession>
<evidence type="ECO:0000313" key="2">
    <source>
        <dbReference type="Proteomes" id="UP001499852"/>
    </source>
</evidence>
<dbReference type="SUPFAM" id="SSF82171">
    <property type="entry name" value="DPP6 N-terminal domain-like"/>
    <property type="match status" value="1"/>
</dbReference>
<sequence length="426" mass="46912">MLLGLFTWLGHAGAAEDQRLADLRGVRQARFNEDGSRVLVRMSKRELGLWDVESGRAVKGDLEQVSMKLPYFVEETGRRFVASVGEGTARVFDMTTGMAISPPIAIELLETGRGSPAFSPDLSQVLLFDQKQQAQIFEVKSGQRIAQLTLEKPNEDFDVSGLAAKFAKDGPVCFIITHQGVLRRYDTTTWKLAGEPMTHPNREGWHFSFNLSEDGQHVVTCDGPGENGPKGYLQLWDTQTSRPLGQALEATNGVSGRFLPGGKRLVVSRARGRAGVHEVPSLKRLFDLPEHDDVEGPMVKATPDGKGIFTWGYSESVIFSDATTGKHLGSSSNRALLKDVLVTPDSKEAFLVYNNTAFLLQQHYDQYVVQVSLPDFKVKNSLRILGYLTSVDLSPEGSRLMVIEGLTGKEQVRLFDAATLKETGVK</sequence>